<dbReference type="GO" id="GO:0008010">
    <property type="term" value="F:structural constituent of chitin-based larval cuticle"/>
    <property type="evidence" value="ECO:0007669"/>
    <property type="project" value="TreeGrafter"/>
</dbReference>
<dbReference type="InterPro" id="IPR050468">
    <property type="entry name" value="Cuticle_Struct_Prot"/>
</dbReference>
<protein>
    <recommendedName>
        <fullName evidence="5">Cuticular protein</fullName>
    </recommendedName>
</protein>
<dbReference type="EMBL" id="CAKKLH010000146">
    <property type="protein sequence ID" value="CAH0104631.1"/>
    <property type="molecule type" value="Genomic_DNA"/>
</dbReference>
<evidence type="ECO:0000256" key="1">
    <source>
        <dbReference type="PROSITE-ProRule" id="PRU00497"/>
    </source>
</evidence>
<proteinExistence type="predicted"/>
<comment type="caution">
    <text evidence="3">The sequence shown here is derived from an EMBL/GenBank/DDBJ whole genome shotgun (WGS) entry which is preliminary data.</text>
</comment>
<keyword evidence="4" id="KW-1185">Reference proteome</keyword>
<dbReference type="PANTHER" id="PTHR10380:SF196">
    <property type="entry name" value="CUTICULAR PROTEIN 72EA"/>
    <property type="match status" value="1"/>
</dbReference>
<organism evidence="3 4">
    <name type="scientific">Daphnia galeata</name>
    <dbReference type="NCBI Taxonomy" id="27404"/>
    <lineage>
        <taxon>Eukaryota</taxon>
        <taxon>Metazoa</taxon>
        <taxon>Ecdysozoa</taxon>
        <taxon>Arthropoda</taxon>
        <taxon>Crustacea</taxon>
        <taxon>Branchiopoda</taxon>
        <taxon>Diplostraca</taxon>
        <taxon>Cladocera</taxon>
        <taxon>Anomopoda</taxon>
        <taxon>Daphniidae</taxon>
        <taxon>Daphnia</taxon>
    </lineage>
</organism>
<dbReference type="Proteomes" id="UP000789390">
    <property type="component" value="Unassembled WGS sequence"/>
</dbReference>
<reference evidence="3" key="1">
    <citation type="submission" date="2021-11" db="EMBL/GenBank/DDBJ databases">
        <authorList>
            <person name="Schell T."/>
        </authorList>
    </citation>
    <scope>NUCLEOTIDE SEQUENCE</scope>
    <source>
        <strain evidence="3">M5</strain>
    </source>
</reference>
<dbReference type="AlphaFoldDB" id="A0A8J2WMM1"/>
<name>A0A8J2WMM1_9CRUS</name>
<dbReference type="InterPro" id="IPR000618">
    <property type="entry name" value="Insect_cuticle"/>
</dbReference>
<dbReference type="Pfam" id="PF00379">
    <property type="entry name" value="Chitin_bind_4"/>
    <property type="match status" value="1"/>
</dbReference>
<feature type="chain" id="PRO_5035156185" description="Cuticular protein" evidence="2">
    <location>
        <begin position="17"/>
        <end position="195"/>
    </location>
</feature>
<gene>
    <name evidence="3" type="ORF">DGAL_LOCUS7541</name>
</gene>
<dbReference type="PANTHER" id="PTHR10380">
    <property type="entry name" value="CUTICLE PROTEIN"/>
    <property type="match status" value="1"/>
</dbReference>
<dbReference type="GO" id="GO:0062129">
    <property type="term" value="C:chitin-based extracellular matrix"/>
    <property type="evidence" value="ECO:0007669"/>
    <property type="project" value="TreeGrafter"/>
</dbReference>
<dbReference type="PROSITE" id="PS51155">
    <property type="entry name" value="CHIT_BIND_RR_2"/>
    <property type="match status" value="1"/>
</dbReference>
<dbReference type="OrthoDB" id="6355773at2759"/>
<evidence type="ECO:0000313" key="3">
    <source>
        <dbReference type="EMBL" id="CAH0104631.1"/>
    </source>
</evidence>
<evidence type="ECO:0008006" key="5">
    <source>
        <dbReference type="Google" id="ProtNLM"/>
    </source>
</evidence>
<evidence type="ECO:0000313" key="4">
    <source>
        <dbReference type="Proteomes" id="UP000789390"/>
    </source>
</evidence>
<dbReference type="PRINTS" id="PR00947">
    <property type="entry name" value="CUTICLE"/>
</dbReference>
<evidence type="ECO:0000256" key="2">
    <source>
        <dbReference type="SAM" id="SignalP"/>
    </source>
</evidence>
<keyword evidence="1" id="KW-0193">Cuticle</keyword>
<feature type="signal peptide" evidence="2">
    <location>
        <begin position="1"/>
        <end position="16"/>
    </location>
</feature>
<sequence length="195" mass="20763">MKFLICAVFTIVAVQAVPSPSYVRYAAVPVVSQGKYHAQDELGQYSFGHHEPNQVRSETKDAFGIVRGSYSYANPDGSIVTNNYIADENGFRSSLAPSNGPLLPLVGKAPKVPISHAPIAVAAAPVPVAPIHAAPSIPLVKVEKPTVVKFAGGHVAPVAAAPLSPYNFAYSTYTYPAYHYAPYAHPYGSVVVRSW</sequence>
<accession>A0A8J2WMM1</accession>
<keyword evidence="2" id="KW-0732">Signal</keyword>